<evidence type="ECO:0000313" key="2">
    <source>
        <dbReference type="Proteomes" id="UP000730481"/>
    </source>
</evidence>
<protein>
    <submittedName>
        <fullName evidence="1">Serine threonine kinase</fullName>
    </submittedName>
</protein>
<organism evidence="1 2">
    <name type="scientific">Fusarium beomiforme</name>
    <dbReference type="NCBI Taxonomy" id="44412"/>
    <lineage>
        <taxon>Eukaryota</taxon>
        <taxon>Fungi</taxon>
        <taxon>Dikarya</taxon>
        <taxon>Ascomycota</taxon>
        <taxon>Pezizomycotina</taxon>
        <taxon>Sordariomycetes</taxon>
        <taxon>Hypocreomycetidae</taxon>
        <taxon>Hypocreales</taxon>
        <taxon>Nectriaceae</taxon>
        <taxon>Fusarium</taxon>
        <taxon>Fusarium burgessii species complex</taxon>
    </lineage>
</organism>
<keyword evidence="1" id="KW-0418">Kinase</keyword>
<evidence type="ECO:0000313" key="1">
    <source>
        <dbReference type="EMBL" id="KAF4331598.1"/>
    </source>
</evidence>
<dbReference type="GO" id="GO:0016301">
    <property type="term" value="F:kinase activity"/>
    <property type="evidence" value="ECO:0007669"/>
    <property type="project" value="UniProtKB-KW"/>
</dbReference>
<name>A0A9P5A4W8_9HYPO</name>
<reference evidence="1" key="1">
    <citation type="journal article" date="2017" name="Mycologia">
        <title>Fusarium algeriense, sp. nov., a novel toxigenic crown rot pathogen of durum wheat from Algeria is nested in the Fusarium burgessii species complex.</title>
        <authorList>
            <person name="Laraba I."/>
            <person name="Keddad A."/>
            <person name="Boureghda H."/>
            <person name="Abdallah N."/>
            <person name="Vaughan M.M."/>
            <person name="Proctor R.H."/>
            <person name="Busman M."/>
            <person name="O'Donnell K."/>
        </authorList>
    </citation>
    <scope>NUCLEOTIDE SEQUENCE</scope>
    <source>
        <strain evidence="1">NRRL 25174</strain>
    </source>
</reference>
<dbReference type="EMBL" id="PVQB02001611">
    <property type="protein sequence ID" value="KAF4331598.1"/>
    <property type="molecule type" value="Genomic_DNA"/>
</dbReference>
<keyword evidence="2" id="KW-1185">Reference proteome</keyword>
<sequence>MLEWADGVTLRDIWHREPHDQSVLDSNKVMRVQEEMTGLATALSKLHGTNTRAKATKATSADRRLKAAGSTSKIIFLQGEDDRDTTRLTVSKLRFKGIGSDDENDYSDYAKEQHWRHGDLKPENIPHLKDPDSPLLGTLKIADSFSPSGSTGSSGSSCYSKSSRSGLLSSCIAIFITIGSRNH</sequence>
<comment type="caution">
    <text evidence="1">The sequence shown here is derived from an EMBL/GenBank/DDBJ whole genome shotgun (WGS) entry which is preliminary data.</text>
</comment>
<proteinExistence type="predicted"/>
<dbReference type="Proteomes" id="UP000730481">
    <property type="component" value="Unassembled WGS sequence"/>
</dbReference>
<reference evidence="1" key="2">
    <citation type="submission" date="2020-02" db="EMBL/GenBank/DDBJ databases">
        <title>Identification and distribution of gene clusters putatively required for synthesis of sphingolipid metabolism inhibitors in phylogenetically diverse species of the filamentous fungus Fusarium.</title>
        <authorList>
            <person name="Kim H.-S."/>
            <person name="Busman M."/>
            <person name="Brown D.W."/>
            <person name="Divon H."/>
            <person name="Uhlig S."/>
            <person name="Proctor R.H."/>
        </authorList>
    </citation>
    <scope>NUCLEOTIDE SEQUENCE</scope>
    <source>
        <strain evidence="1">NRRL 25174</strain>
    </source>
</reference>
<accession>A0A9P5A4W8</accession>
<gene>
    <name evidence="1" type="ORF">FBEOM_14648</name>
</gene>
<keyword evidence="1" id="KW-0808">Transferase</keyword>
<dbReference type="OrthoDB" id="4062651at2759"/>
<dbReference type="AlphaFoldDB" id="A0A9P5A4W8"/>